<dbReference type="InterPro" id="IPR017439">
    <property type="entry name" value="Amidohydrolase"/>
</dbReference>
<dbReference type="InterPro" id="IPR002933">
    <property type="entry name" value="Peptidase_M20"/>
</dbReference>
<dbReference type="GO" id="GO:0016787">
    <property type="term" value="F:hydrolase activity"/>
    <property type="evidence" value="ECO:0007669"/>
    <property type="project" value="UniProtKB-KW"/>
</dbReference>
<keyword evidence="2 6" id="KW-0732">Signal</keyword>
<gene>
    <name evidence="7" type="ORF">LE_TR1875_c0_g1_i1_g.4917</name>
</gene>
<keyword evidence="5" id="KW-0479">Metal-binding</keyword>
<dbReference type="AlphaFoldDB" id="A0A1J3I421"/>
<dbReference type="GO" id="GO:0046872">
    <property type="term" value="F:metal ion binding"/>
    <property type="evidence" value="ECO:0007669"/>
    <property type="project" value="UniProtKB-KW"/>
</dbReference>
<proteinExistence type="inferred from homology"/>
<feature type="binding site" evidence="5">
    <location>
        <position position="171"/>
    </location>
    <ligand>
        <name>Mn(2+)</name>
        <dbReference type="ChEBI" id="CHEBI:29035"/>
        <label>2</label>
    </ligand>
</feature>
<dbReference type="Pfam" id="PF01546">
    <property type="entry name" value="Peptidase_M20"/>
    <property type="match status" value="1"/>
</dbReference>
<dbReference type="PANTHER" id="PTHR11014">
    <property type="entry name" value="PEPTIDASE M20 FAMILY MEMBER"/>
    <property type="match status" value="1"/>
</dbReference>
<keyword evidence="4 5" id="KW-0464">Manganese</keyword>
<evidence type="ECO:0000256" key="2">
    <source>
        <dbReference type="ARBA" id="ARBA00022729"/>
    </source>
</evidence>
<feature type="binding site" evidence="5">
    <location>
        <position position="137"/>
    </location>
    <ligand>
        <name>Mn(2+)</name>
        <dbReference type="ChEBI" id="CHEBI:29035"/>
        <label>2</label>
    </ligand>
</feature>
<sequence length="444" mass="48949">MGDCSITHSTPLLLLLLPLLLLVIASVHGDQDYHPRQLLNEALGDKDWLVSVRRRIHENPELLYELHETSALIRRELDDLGVSYSYPVARTGIVAQIGSGSPPVVALRADMDALPLQELVEWDHKSKIDGKMHACGHDSHTTMLLGAAKLLSKRKHMLNGTVRLLFQPAEEGGAGALQMIKEGALGESQAIFGMHVNFKLPTGEISTISGPAMAATSIFSVRISGTVPASSETHSCVDPVLAASSTILALQHIISREADPLSSHVLSVTFMKSGASEFDLIPPFVEFGGTLRSLTTDGINWLRHRLKEVVEGQAEVHRCEADVDMHEERPMYPAVVNDHKLHEHAEKVLKLLVGPEKVKPGEKLMAGEDFAYYQQRIPGYYMGIGIENKEIGSVHSVHSPYFFLDENVLPIGSALFAALAEMYLLDHQNQNQVWILKKIKEKKL</sequence>
<feature type="chain" id="PRO_5009623060" evidence="6">
    <location>
        <begin position="30"/>
        <end position="444"/>
    </location>
</feature>
<dbReference type="GO" id="GO:0009850">
    <property type="term" value="P:auxin metabolic process"/>
    <property type="evidence" value="ECO:0007669"/>
    <property type="project" value="InterPro"/>
</dbReference>
<feature type="binding site" evidence="5">
    <location>
        <position position="195"/>
    </location>
    <ligand>
        <name>Mn(2+)</name>
        <dbReference type="ChEBI" id="CHEBI:29035"/>
        <label>2</label>
    </ligand>
</feature>
<dbReference type="SUPFAM" id="SSF55031">
    <property type="entry name" value="Bacterial exopeptidase dimerisation domain"/>
    <property type="match status" value="1"/>
</dbReference>
<feature type="binding site" evidence="5">
    <location>
        <position position="398"/>
    </location>
    <ligand>
        <name>Mn(2+)</name>
        <dbReference type="ChEBI" id="CHEBI:29035"/>
        <label>2</label>
    </ligand>
</feature>
<dbReference type="EMBL" id="GEVL01002170">
    <property type="protein sequence ID" value="JAU75171.1"/>
    <property type="molecule type" value="Transcribed_RNA"/>
</dbReference>
<protein>
    <submittedName>
        <fullName evidence="7">IAA-amino acid hydrolase ILR1-like 3</fullName>
    </submittedName>
</protein>
<dbReference type="FunFam" id="3.30.70.360:FF:000001">
    <property type="entry name" value="N-acetyldiaminopimelate deacetylase"/>
    <property type="match status" value="1"/>
</dbReference>
<accession>A0A1J3I421</accession>
<dbReference type="NCBIfam" id="TIGR01891">
    <property type="entry name" value="amidohydrolases"/>
    <property type="match status" value="1"/>
</dbReference>
<evidence type="ECO:0000256" key="4">
    <source>
        <dbReference type="ARBA" id="ARBA00023211"/>
    </source>
</evidence>
<evidence type="ECO:0000256" key="5">
    <source>
        <dbReference type="PIRSR" id="PIRSR005962-1"/>
    </source>
</evidence>
<dbReference type="PANTHER" id="PTHR11014:SF140">
    <property type="entry name" value="IAA-AMINO ACID HYDROLASE ILR1-LIKE 3"/>
    <property type="match status" value="1"/>
</dbReference>
<evidence type="ECO:0000313" key="7">
    <source>
        <dbReference type="EMBL" id="JAU75171.1"/>
    </source>
</evidence>
<dbReference type="CDD" id="cd08017">
    <property type="entry name" value="M20_IAA_Hyd"/>
    <property type="match status" value="1"/>
</dbReference>
<reference evidence="7" key="1">
    <citation type="submission" date="2016-07" db="EMBL/GenBank/DDBJ databases">
        <title>De novo transcriptome assembly of four accessions of the metal hyperaccumulator plant Noccaea caerulescens.</title>
        <authorList>
            <person name="Blande D."/>
            <person name="Halimaa P."/>
            <person name="Tervahauta A.I."/>
            <person name="Aarts M.G."/>
            <person name="Karenlampi S.O."/>
        </authorList>
    </citation>
    <scope>NUCLEOTIDE SEQUENCE</scope>
</reference>
<organism evidence="7">
    <name type="scientific">Noccaea caerulescens</name>
    <name type="common">Alpine penny-cress</name>
    <name type="synonym">Thlaspi caerulescens</name>
    <dbReference type="NCBI Taxonomy" id="107243"/>
    <lineage>
        <taxon>Eukaryota</taxon>
        <taxon>Viridiplantae</taxon>
        <taxon>Streptophyta</taxon>
        <taxon>Embryophyta</taxon>
        <taxon>Tracheophyta</taxon>
        <taxon>Spermatophyta</taxon>
        <taxon>Magnoliopsida</taxon>
        <taxon>eudicotyledons</taxon>
        <taxon>Gunneridae</taxon>
        <taxon>Pentapetalae</taxon>
        <taxon>rosids</taxon>
        <taxon>malvids</taxon>
        <taxon>Brassicales</taxon>
        <taxon>Brassicaceae</taxon>
        <taxon>Coluteocarpeae</taxon>
        <taxon>Noccaea</taxon>
    </lineage>
</organism>
<dbReference type="SUPFAM" id="SSF53187">
    <property type="entry name" value="Zn-dependent exopeptidases"/>
    <property type="match status" value="1"/>
</dbReference>
<dbReference type="InterPro" id="IPR036264">
    <property type="entry name" value="Bact_exopeptidase_dim_dom"/>
</dbReference>
<dbReference type="Gene3D" id="3.40.630.10">
    <property type="entry name" value="Zn peptidases"/>
    <property type="match status" value="1"/>
</dbReference>
<feature type="binding site" evidence="5">
    <location>
        <position position="135"/>
    </location>
    <ligand>
        <name>Mn(2+)</name>
        <dbReference type="ChEBI" id="CHEBI:29035"/>
        <label>2</label>
    </ligand>
</feature>
<dbReference type="PIRSF" id="PIRSF005962">
    <property type="entry name" value="Pept_M20D_amidohydro"/>
    <property type="match status" value="1"/>
</dbReference>
<evidence type="ECO:0000256" key="3">
    <source>
        <dbReference type="ARBA" id="ARBA00022801"/>
    </source>
</evidence>
<comment type="cofactor">
    <cofactor evidence="5">
        <name>Mn(2+)</name>
        <dbReference type="ChEBI" id="CHEBI:29035"/>
    </cofactor>
    <text evidence="5">The Mn(2+) ion enhances activity.</text>
</comment>
<feature type="signal peptide" evidence="6">
    <location>
        <begin position="1"/>
        <end position="29"/>
    </location>
</feature>
<dbReference type="Gene3D" id="3.30.70.360">
    <property type="match status" value="1"/>
</dbReference>
<dbReference type="InterPro" id="IPR044757">
    <property type="entry name" value="ILR1-like_Hyd"/>
</dbReference>
<evidence type="ECO:0000256" key="1">
    <source>
        <dbReference type="ARBA" id="ARBA00006153"/>
    </source>
</evidence>
<keyword evidence="3 7" id="KW-0378">Hydrolase</keyword>
<comment type="similarity">
    <text evidence="1">Belongs to the peptidase M20 family.</text>
</comment>
<evidence type="ECO:0000256" key="6">
    <source>
        <dbReference type="SAM" id="SignalP"/>
    </source>
</evidence>
<name>A0A1J3I421_NOCCA</name>